<evidence type="ECO:0000313" key="2">
    <source>
        <dbReference type="EMBL" id="KAK5085001.1"/>
    </source>
</evidence>
<feature type="transmembrane region" description="Helical" evidence="1">
    <location>
        <begin position="260"/>
        <end position="277"/>
    </location>
</feature>
<organism evidence="2 3">
    <name type="scientific">Lithohypha guttulata</name>
    <dbReference type="NCBI Taxonomy" id="1690604"/>
    <lineage>
        <taxon>Eukaryota</taxon>
        <taxon>Fungi</taxon>
        <taxon>Dikarya</taxon>
        <taxon>Ascomycota</taxon>
        <taxon>Pezizomycotina</taxon>
        <taxon>Eurotiomycetes</taxon>
        <taxon>Chaetothyriomycetidae</taxon>
        <taxon>Chaetothyriales</taxon>
        <taxon>Trichomeriaceae</taxon>
        <taxon>Lithohypha</taxon>
    </lineage>
</organism>
<gene>
    <name evidence="2" type="ORF">LTR24_007339</name>
</gene>
<feature type="transmembrane region" description="Helical" evidence="1">
    <location>
        <begin position="32"/>
        <end position="55"/>
    </location>
</feature>
<evidence type="ECO:0000256" key="1">
    <source>
        <dbReference type="SAM" id="Phobius"/>
    </source>
</evidence>
<feature type="transmembrane region" description="Helical" evidence="1">
    <location>
        <begin position="146"/>
        <end position="173"/>
    </location>
</feature>
<reference evidence="2 3" key="1">
    <citation type="submission" date="2023-08" db="EMBL/GenBank/DDBJ databases">
        <title>Black Yeasts Isolated from many extreme environments.</title>
        <authorList>
            <person name="Coleine C."/>
            <person name="Stajich J.E."/>
            <person name="Selbmann L."/>
        </authorList>
    </citation>
    <scope>NUCLEOTIDE SEQUENCE [LARGE SCALE GENOMIC DNA]</scope>
    <source>
        <strain evidence="2 3">CCFEE 5885</strain>
    </source>
</reference>
<comment type="caution">
    <text evidence="2">The sequence shown here is derived from an EMBL/GenBank/DDBJ whole genome shotgun (WGS) entry which is preliminary data.</text>
</comment>
<keyword evidence="1" id="KW-0812">Transmembrane</keyword>
<sequence>MSAAASATTSAATPGNNIASMAGGKTESFRQFTYFVAMYGPNMIVVVLQSAWLVVFATVKMMSNLPAGEPWRGISTSNAVSRLPFDWFVFLIRKGGVANHWVMVLAGQGRVALALVVPLVSESMSIVPTAYCKTEILDRQPCSPKWVVNIPIILTMEVFLVACFSMVLMILILNRRRVSGVYFESSRIATMADILIHKSLIQEIRDSPTSATKSQIEIDLRDSGFCMLCCSILFMLITIYNILPGEDNSASNMWISSGEVGPNLLLSAFVVSIDFLVKRKERSLRLSYPYVLYRKVRQPQR</sequence>
<name>A0ABR0K3Q6_9EURO</name>
<evidence type="ECO:0000313" key="3">
    <source>
        <dbReference type="Proteomes" id="UP001345013"/>
    </source>
</evidence>
<feature type="transmembrane region" description="Helical" evidence="1">
    <location>
        <begin position="223"/>
        <end position="240"/>
    </location>
</feature>
<dbReference type="Proteomes" id="UP001345013">
    <property type="component" value="Unassembled WGS sequence"/>
</dbReference>
<protein>
    <submittedName>
        <fullName evidence="2">Uncharacterized protein</fullName>
    </submittedName>
</protein>
<keyword evidence="1" id="KW-1133">Transmembrane helix</keyword>
<dbReference type="EMBL" id="JAVRRG010000108">
    <property type="protein sequence ID" value="KAK5085001.1"/>
    <property type="molecule type" value="Genomic_DNA"/>
</dbReference>
<proteinExistence type="predicted"/>
<keyword evidence="3" id="KW-1185">Reference proteome</keyword>
<keyword evidence="1" id="KW-0472">Membrane</keyword>
<accession>A0ABR0K3Q6</accession>